<evidence type="ECO:0000313" key="1">
    <source>
        <dbReference type="EMBL" id="CRG94279.1"/>
    </source>
</evidence>
<dbReference type="OMA" id="NMLLAKW"/>
<dbReference type="EMBL" id="CVMV01000022">
    <property type="protein sequence ID" value="CRG94279.1"/>
    <property type="molecule type" value="Genomic_DNA"/>
</dbReference>
<accession>A0A1J1GP59</accession>
<name>A0A1J1GP59_PLAGA</name>
<reference evidence="1" key="1">
    <citation type="submission" date="2015-04" db="EMBL/GenBank/DDBJ databases">
        <authorList>
            <consortium name="Pathogen Informatics"/>
        </authorList>
    </citation>
    <scope>NUCLEOTIDE SEQUENCE [LARGE SCALE GENOMIC DNA]</scope>
    <source>
        <strain evidence="1">8A</strain>
    </source>
</reference>
<dbReference type="Proteomes" id="UP000220797">
    <property type="component" value="Unassembled WGS sequence"/>
</dbReference>
<dbReference type="OrthoDB" id="385178at2759"/>
<sequence>MFLIISFHESIFADNSNKNLTKKKNYNEENYFNREDVYYITEDKKKSTNYDDLSENTKNNLIDYNDIEKINNLKNLKISNSFQNLQKSYYENSLNDGKLNKQIKKILSLALNIPINEINLHDINLLLKKWRKINKIKNNSNKISNNDYYFKKIKKHKVYSSNNNKDKIIRLQTNSEEKNKNNIINVDYLMELIY</sequence>
<dbReference type="GeneID" id="39732513"/>
<evidence type="ECO:0000313" key="2">
    <source>
        <dbReference type="Proteomes" id="UP000220797"/>
    </source>
</evidence>
<dbReference type="AlphaFoldDB" id="A0A1J1GP59"/>
<gene>
    <name evidence="1" type="ORF">PGAL8A_00398300</name>
</gene>
<organism evidence="1 2">
    <name type="scientific">Plasmodium gallinaceum</name>
    <dbReference type="NCBI Taxonomy" id="5849"/>
    <lineage>
        <taxon>Eukaryota</taxon>
        <taxon>Sar</taxon>
        <taxon>Alveolata</taxon>
        <taxon>Apicomplexa</taxon>
        <taxon>Aconoidasida</taxon>
        <taxon>Haemosporida</taxon>
        <taxon>Plasmodiidae</taxon>
        <taxon>Plasmodium</taxon>
        <taxon>Plasmodium (Haemamoeba)</taxon>
    </lineage>
</organism>
<dbReference type="VEuPathDB" id="PlasmoDB:PGAL8A_00398300"/>
<comment type="caution">
    <text evidence="1">The sequence shown here is derived from an EMBL/GenBank/DDBJ whole genome shotgun (WGS) entry which is preliminary data.</text>
</comment>
<keyword evidence="2" id="KW-1185">Reference proteome</keyword>
<protein>
    <submittedName>
        <fullName evidence="1">Uncharacterized protein</fullName>
    </submittedName>
</protein>
<proteinExistence type="predicted"/>
<dbReference type="RefSeq" id="XP_028527100.1">
    <property type="nucleotide sequence ID" value="XM_028670338.1"/>
</dbReference>